<evidence type="ECO:0000313" key="2">
    <source>
        <dbReference type="EMBL" id="UJS22629.1"/>
    </source>
</evidence>
<dbReference type="RefSeq" id="WP_236496308.1">
    <property type="nucleotide sequence ID" value="NZ_CP091244.1"/>
</dbReference>
<proteinExistence type="predicted"/>
<gene>
    <name evidence="2" type="ORF">L2Y54_11800</name>
</gene>
<evidence type="ECO:0000256" key="1">
    <source>
        <dbReference type="SAM" id="SignalP"/>
    </source>
</evidence>
<sequence length="382" mass="41657">MNRRQFLLLATAGTFGAALGVNALMKRAAGTPVEADTNLTHLYSASDNPHGGHFLTRLDIASGQLQSCAVPMRGHAVLPLANDTALLFGRRPAFECALVDFLPSPLAGEGLGVRGIPATAGRHFNGHGCLSSAGDVLFTTENAYDEKRGVLGIRDSKTFQHLGEYDTFGLDPHDIQLMPDGKTLVVANGGIEQHPDFGRRKLNIDTMQPSLVYLDTQTGKKIDEYRLPDHHLSIRHLIATADGSVGVALQYEGDLYRQQPASLVAWQPHGGELQLLDISTADVARFNGYMADLAYDPQQQILAVSSPRGNHTSFWSTRERRFLHAHSLPEPSGIAFLPQQQQFLVSDATGGIHRFPSTLQPAPASLLHQFPDQRWDNHLVIA</sequence>
<keyword evidence="1" id="KW-0732">Signal</keyword>
<evidence type="ECO:0000313" key="3">
    <source>
        <dbReference type="Proteomes" id="UP001054801"/>
    </source>
</evidence>
<organism evidence="2 3">
    <name type="scientific">Thiothrix winogradskyi</name>
    <dbReference type="NCBI Taxonomy" id="96472"/>
    <lineage>
        <taxon>Bacteria</taxon>
        <taxon>Pseudomonadati</taxon>
        <taxon>Pseudomonadota</taxon>
        <taxon>Gammaproteobacteria</taxon>
        <taxon>Thiotrichales</taxon>
        <taxon>Thiotrichaceae</taxon>
        <taxon>Thiothrix</taxon>
    </lineage>
</organism>
<dbReference type="SUPFAM" id="SSF50969">
    <property type="entry name" value="YVTN repeat-like/Quinoprotein amine dehydrogenase"/>
    <property type="match status" value="1"/>
</dbReference>
<dbReference type="PIRSF" id="PIRSF028101">
    <property type="entry name" value="UCP028101"/>
    <property type="match status" value="1"/>
</dbReference>
<dbReference type="InterPro" id="IPR011044">
    <property type="entry name" value="Quino_amine_DH_bsu"/>
</dbReference>
<dbReference type="Proteomes" id="UP001054801">
    <property type="component" value="Chromosome"/>
</dbReference>
<feature type="signal peptide" evidence="1">
    <location>
        <begin position="1"/>
        <end position="23"/>
    </location>
</feature>
<accession>A0ABY3SVG5</accession>
<name>A0ABY3SVG5_9GAMM</name>
<reference evidence="2" key="1">
    <citation type="journal article" date="2022" name="Microorganisms">
        <title>Two New Species of Filamentous Sulfur Bacteria of the Genus Thiothrix, Thiothrix winogradskyi sp. nov. and 'Candidatus Thiothrix sulfatifontis' sp. nov.</title>
        <authorList>
            <person name="Ravin N.V."/>
            <person name="Rossetti S."/>
            <person name="Beletsky A.V."/>
            <person name="Kadnikov V.V."/>
            <person name="Rudenko T.S."/>
            <person name="Smolyakov D.D."/>
            <person name="Moskvitina M.I."/>
            <person name="Gureeva M.V."/>
            <person name="Mardanov A.V."/>
            <person name="Grabovich M.Y."/>
        </authorList>
    </citation>
    <scope>NUCLEOTIDE SEQUENCE</scope>
    <source>
        <strain evidence="2">CT3</strain>
    </source>
</reference>
<protein>
    <submittedName>
        <fullName evidence="2">DUF1513 domain-containing protein</fullName>
    </submittedName>
</protein>
<dbReference type="InterPro" id="IPR008311">
    <property type="entry name" value="UCP028101"/>
</dbReference>
<dbReference type="Gene3D" id="2.130.10.10">
    <property type="entry name" value="YVTN repeat-like/Quinoprotein amine dehydrogenase"/>
    <property type="match status" value="1"/>
</dbReference>
<feature type="chain" id="PRO_5047075564" evidence="1">
    <location>
        <begin position="24"/>
        <end position="382"/>
    </location>
</feature>
<dbReference type="InterPro" id="IPR015943">
    <property type="entry name" value="WD40/YVTN_repeat-like_dom_sf"/>
</dbReference>
<keyword evidence="3" id="KW-1185">Reference proteome</keyword>
<dbReference type="EMBL" id="CP091244">
    <property type="protein sequence ID" value="UJS22629.1"/>
    <property type="molecule type" value="Genomic_DNA"/>
</dbReference>
<dbReference type="Pfam" id="PF07433">
    <property type="entry name" value="DUF1513"/>
    <property type="match status" value="1"/>
</dbReference>